<gene>
    <name evidence="2" type="ORF">DWW32_11920</name>
</gene>
<dbReference type="Pfam" id="PF01381">
    <property type="entry name" value="HTH_3"/>
    <property type="match status" value="1"/>
</dbReference>
<dbReference type="CDD" id="cd00093">
    <property type="entry name" value="HTH_XRE"/>
    <property type="match status" value="1"/>
</dbReference>
<sequence>MQERISIEEAIREAGLKKKYVANKLGVSDTYINEYLKKPGSISVKNASIICKLINVNYIYV</sequence>
<evidence type="ECO:0000313" key="2">
    <source>
        <dbReference type="EMBL" id="RGU89314.1"/>
    </source>
</evidence>
<dbReference type="Proteomes" id="UP000265489">
    <property type="component" value="Unassembled WGS sequence"/>
</dbReference>
<reference evidence="2 3" key="1">
    <citation type="submission" date="2018-08" db="EMBL/GenBank/DDBJ databases">
        <title>A genome reference for cultivated species of the human gut microbiota.</title>
        <authorList>
            <person name="Zou Y."/>
            <person name="Xue W."/>
            <person name="Luo G."/>
        </authorList>
    </citation>
    <scope>NUCLEOTIDE SEQUENCE [LARGE SCALE GENOMIC DNA]</scope>
    <source>
        <strain evidence="2 3">AF15-20</strain>
    </source>
</reference>
<feature type="domain" description="HTH cro/C1-type" evidence="1">
    <location>
        <begin position="7"/>
        <end position="61"/>
    </location>
</feature>
<dbReference type="PROSITE" id="PS50943">
    <property type="entry name" value="HTH_CROC1"/>
    <property type="match status" value="1"/>
</dbReference>
<dbReference type="Gene3D" id="1.10.260.40">
    <property type="entry name" value="lambda repressor-like DNA-binding domains"/>
    <property type="match status" value="1"/>
</dbReference>
<dbReference type="InterPro" id="IPR001387">
    <property type="entry name" value="Cro/C1-type_HTH"/>
</dbReference>
<dbReference type="RefSeq" id="WP_118325897.1">
    <property type="nucleotide sequence ID" value="NZ_CAUDVK010000018.1"/>
</dbReference>
<proteinExistence type="predicted"/>
<protein>
    <submittedName>
        <fullName evidence="2">XRE family transcriptional regulator</fullName>
    </submittedName>
</protein>
<evidence type="ECO:0000313" key="3">
    <source>
        <dbReference type="Proteomes" id="UP000265489"/>
    </source>
</evidence>
<dbReference type="AlphaFoldDB" id="A0A395W8W1"/>
<comment type="caution">
    <text evidence="2">The sequence shown here is derived from an EMBL/GenBank/DDBJ whole genome shotgun (WGS) entry which is preliminary data.</text>
</comment>
<evidence type="ECO:0000259" key="1">
    <source>
        <dbReference type="PROSITE" id="PS50943"/>
    </source>
</evidence>
<name>A0A395W8W1_9FIRM</name>
<dbReference type="SUPFAM" id="SSF47413">
    <property type="entry name" value="lambda repressor-like DNA-binding domains"/>
    <property type="match status" value="1"/>
</dbReference>
<dbReference type="SMART" id="SM00530">
    <property type="entry name" value="HTH_XRE"/>
    <property type="match status" value="1"/>
</dbReference>
<accession>A0A395W8W1</accession>
<dbReference type="GO" id="GO:0003677">
    <property type="term" value="F:DNA binding"/>
    <property type="evidence" value="ECO:0007669"/>
    <property type="project" value="InterPro"/>
</dbReference>
<dbReference type="InterPro" id="IPR010982">
    <property type="entry name" value="Lambda_DNA-bd_dom_sf"/>
</dbReference>
<organism evidence="2 3">
    <name type="scientific">Holdemanella biformis</name>
    <dbReference type="NCBI Taxonomy" id="1735"/>
    <lineage>
        <taxon>Bacteria</taxon>
        <taxon>Bacillati</taxon>
        <taxon>Bacillota</taxon>
        <taxon>Erysipelotrichia</taxon>
        <taxon>Erysipelotrichales</taxon>
        <taxon>Erysipelotrichaceae</taxon>
        <taxon>Holdemanella</taxon>
    </lineage>
</organism>
<dbReference type="EMBL" id="QRYQ01000032">
    <property type="protein sequence ID" value="RGU89314.1"/>
    <property type="molecule type" value="Genomic_DNA"/>
</dbReference>
<dbReference type="GeneID" id="66580636"/>